<organism evidence="2 3">
    <name type="scientific">Nesidiocoris tenuis</name>
    <dbReference type="NCBI Taxonomy" id="355587"/>
    <lineage>
        <taxon>Eukaryota</taxon>
        <taxon>Metazoa</taxon>
        <taxon>Ecdysozoa</taxon>
        <taxon>Arthropoda</taxon>
        <taxon>Hexapoda</taxon>
        <taxon>Insecta</taxon>
        <taxon>Pterygota</taxon>
        <taxon>Neoptera</taxon>
        <taxon>Paraneoptera</taxon>
        <taxon>Hemiptera</taxon>
        <taxon>Heteroptera</taxon>
        <taxon>Panheteroptera</taxon>
        <taxon>Cimicomorpha</taxon>
        <taxon>Miridae</taxon>
        <taxon>Dicyphina</taxon>
        <taxon>Nesidiocoris</taxon>
    </lineage>
</organism>
<dbReference type="PANTHER" id="PTHR11439:SF483">
    <property type="entry name" value="PEPTIDE SYNTHASE GLIP-LIKE, PUTATIVE (AFU_ORTHOLOGUE AFUA_3G12920)-RELATED"/>
    <property type="match status" value="1"/>
</dbReference>
<evidence type="ECO:0000256" key="1">
    <source>
        <dbReference type="SAM" id="MobiDB-lite"/>
    </source>
</evidence>
<keyword evidence="3" id="KW-1185">Reference proteome</keyword>
<feature type="non-terminal residue" evidence="2">
    <location>
        <position position="1"/>
    </location>
</feature>
<evidence type="ECO:0000313" key="3">
    <source>
        <dbReference type="Proteomes" id="UP000479000"/>
    </source>
</evidence>
<sequence length="397" mass="44714">QLRPGIGRHPDLGGPEWETLLWPFGSRLYPSERPVGAFDAIGARAYRECPSVSPIGNDAVRWPLCLRPTTPPSLISGTSVVFLSLQVPSSKYLQLEATIKIGNLDTFLGMQIERKEDGSIFVHQEGYTQNILSRFNMSESNPVSTPCERRVPDDDDRPLETNVPYRQAVGSLLFLSMTTRPDLAYAVSTVSEVLDCPKRSDWIAVQRIFKYLNGTQRHGLLYQSDVPLKLNCFTDSDFANDTKTRRSRTGVVTTCGAAAITWLSRKQAVTALSTTEAEYIAACEGTKEMIWLHRLLKEIANLQEIPTLFVDNRSTIRLIQNPEFHRRTKHIEVRYHFVREQLMDGKFKLEHIPSNRQLADVFTKCLSASLFTRNAQSIGVLRLRGSDEANSLQQVAS</sequence>
<accession>A0A6H5HNZ2</accession>
<reference evidence="2 3" key="1">
    <citation type="submission" date="2020-02" db="EMBL/GenBank/DDBJ databases">
        <authorList>
            <person name="Ferguson B K."/>
        </authorList>
    </citation>
    <scope>NUCLEOTIDE SEQUENCE [LARGE SCALE GENOMIC DNA]</scope>
</reference>
<evidence type="ECO:0008006" key="4">
    <source>
        <dbReference type="Google" id="ProtNLM"/>
    </source>
</evidence>
<dbReference type="CDD" id="cd09272">
    <property type="entry name" value="RNase_HI_RT_Ty1"/>
    <property type="match status" value="1"/>
</dbReference>
<feature type="region of interest" description="Disordered" evidence="1">
    <location>
        <begin position="139"/>
        <end position="159"/>
    </location>
</feature>
<gene>
    <name evidence="2" type="ORF">NTEN_LOCUS23764</name>
</gene>
<evidence type="ECO:0000313" key="2">
    <source>
        <dbReference type="EMBL" id="CAB0020160.1"/>
    </source>
</evidence>
<protein>
    <recommendedName>
        <fullName evidence="4">Reverse transcriptase Ty1/copia-type domain-containing protein</fullName>
    </recommendedName>
</protein>
<dbReference type="EMBL" id="CADCXU010035067">
    <property type="protein sequence ID" value="CAB0020160.1"/>
    <property type="molecule type" value="Genomic_DNA"/>
</dbReference>
<dbReference type="OrthoDB" id="6629679at2759"/>
<dbReference type="AlphaFoldDB" id="A0A6H5HNZ2"/>
<proteinExistence type="predicted"/>
<name>A0A6H5HNZ2_9HEMI</name>
<dbReference type="Proteomes" id="UP000479000">
    <property type="component" value="Unassembled WGS sequence"/>
</dbReference>
<dbReference type="PANTHER" id="PTHR11439">
    <property type="entry name" value="GAG-POL-RELATED RETROTRANSPOSON"/>
    <property type="match status" value="1"/>
</dbReference>